<protein>
    <submittedName>
        <fullName evidence="1">Uncharacterized protein</fullName>
    </submittedName>
</protein>
<dbReference type="Proteomes" id="UP000295537">
    <property type="component" value="Unassembled WGS sequence"/>
</dbReference>
<keyword evidence="2" id="KW-1185">Reference proteome</keyword>
<reference evidence="1 2" key="1">
    <citation type="submission" date="2019-03" db="EMBL/GenBank/DDBJ databases">
        <title>Genomic Encyclopedia of Type Strains, Phase IV (KMG-IV): sequencing the most valuable type-strain genomes for metagenomic binning, comparative biology and taxonomic classification.</title>
        <authorList>
            <person name="Goeker M."/>
        </authorList>
    </citation>
    <scope>NUCLEOTIDE SEQUENCE [LARGE SCALE GENOMIC DNA]</scope>
    <source>
        <strain evidence="1 2">DSM 16380</strain>
    </source>
</reference>
<gene>
    <name evidence="1" type="ORF">EV693_11549</name>
</gene>
<dbReference type="AlphaFoldDB" id="A0A4R2N577"/>
<name>A0A4R2N577_9PAST</name>
<proteinExistence type="predicted"/>
<evidence type="ECO:0000313" key="2">
    <source>
        <dbReference type="Proteomes" id="UP000295537"/>
    </source>
</evidence>
<sequence>MQSLFRSLSAIDTLLKHSQIIDLVNQFSYYAVVQEIRSLIANAREHIIEHQALPDFIQQHPLLFTYLTTSLEKKVSLIAKRYLI</sequence>
<organism evidence="1 2">
    <name type="scientific">Nicoletella semolina</name>
    <dbReference type="NCBI Taxonomy" id="271160"/>
    <lineage>
        <taxon>Bacteria</taxon>
        <taxon>Pseudomonadati</taxon>
        <taxon>Pseudomonadota</taxon>
        <taxon>Gammaproteobacteria</taxon>
        <taxon>Pasteurellales</taxon>
        <taxon>Pasteurellaceae</taxon>
        <taxon>Nicoletella</taxon>
    </lineage>
</organism>
<dbReference type="EMBL" id="SLXJ01000015">
    <property type="protein sequence ID" value="TCP16009.1"/>
    <property type="molecule type" value="Genomic_DNA"/>
</dbReference>
<accession>A0A4R2N577</accession>
<evidence type="ECO:0000313" key="1">
    <source>
        <dbReference type="EMBL" id="TCP16009.1"/>
    </source>
</evidence>
<comment type="caution">
    <text evidence="1">The sequence shown here is derived from an EMBL/GenBank/DDBJ whole genome shotgun (WGS) entry which is preliminary data.</text>
</comment>